<evidence type="ECO:0000313" key="2">
    <source>
        <dbReference type="Proteomes" id="UP000796880"/>
    </source>
</evidence>
<protein>
    <submittedName>
        <fullName evidence="1">Uncharacterized protein</fullName>
    </submittedName>
</protein>
<gene>
    <name evidence="1" type="ORF">FNV43_RR21241</name>
</gene>
<dbReference type="EMBL" id="VOIH02000009">
    <property type="protein sequence ID" value="KAF3438479.1"/>
    <property type="molecule type" value="Genomic_DNA"/>
</dbReference>
<name>A0A8K0E2B5_9ROSA</name>
<keyword evidence="2" id="KW-1185">Reference proteome</keyword>
<proteinExistence type="predicted"/>
<comment type="caution">
    <text evidence="1">The sequence shown here is derived from an EMBL/GenBank/DDBJ whole genome shotgun (WGS) entry which is preliminary data.</text>
</comment>
<dbReference type="AlphaFoldDB" id="A0A8K0E2B5"/>
<evidence type="ECO:0000313" key="1">
    <source>
        <dbReference type="EMBL" id="KAF3438479.1"/>
    </source>
</evidence>
<accession>A0A8K0E2B5</accession>
<sequence>MLASSAPYGKALTGLWMFQDWGLIIYNPLTVRTCLEAGVHLRHYYHSDQGVFRLVLGIFQFVLAPKISTNSFSSTKSLLGLGVAQLVSSTFESVNHFVSNYEEGILDPFMVDVLFMRPRRVNLKPSLLELLGSGISLYGCLLELEAVLFKCFINCHGAAEFDSLLHIGIVRLVPTLVEESLVLGQLHKNTSGCLGVVCGRCGTWVLHLESTLNDFLAYILIGHTFEDDSIMSSHQTVHNRSHLLGIGANKGAILEAQAFLGDLGGFAFVLFFLGGDFSAGVATVKSLGWTGTMSPERALRQLALLFILSISIVGYEAHKGMLIELSCLALVECLVLRFMAAQVENQFGPARSRERRISKVLNSIPLSSRAEKIPDSNVPIESNRPSFLMKMYLSFQPLSLVSTTMRSLTYLRAKRASKEFGRRRGTREWKVSGSKFLVDFTPND</sequence>
<dbReference type="Proteomes" id="UP000796880">
    <property type="component" value="Unassembled WGS sequence"/>
</dbReference>
<reference evidence="1" key="1">
    <citation type="submission" date="2020-03" db="EMBL/GenBank/DDBJ databases">
        <title>A high-quality chromosome-level genome assembly of a woody plant with both climbing and erect habits, Rhamnella rubrinervis.</title>
        <authorList>
            <person name="Lu Z."/>
            <person name="Yang Y."/>
            <person name="Zhu X."/>
            <person name="Sun Y."/>
        </authorList>
    </citation>
    <scope>NUCLEOTIDE SEQUENCE</scope>
    <source>
        <strain evidence="1">BYM</strain>
        <tissue evidence="1">Leaf</tissue>
    </source>
</reference>
<organism evidence="1 2">
    <name type="scientific">Rhamnella rubrinervis</name>
    <dbReference type="NCBI Taxonomy" id="2594499"/>
    <lineage>
        <taxon>Eukaryota</taxon>
        <taxon>Viridiplantae</taxon>
        <taxon>Streptophyta</taxon>
        <taxon>Embryophyta</taxon>
        <taxon>Tracheophyta</taxon>
        <taxon>Spermatophyta</taxon>
        <taxon>Magnoliopsida</taxon>
        <taxon>eudicotyledons</taxon>
        <taxon>Gunneridae</taxon>
        <taxon>Pentapetalae</taxon>
        <taxon>rosids</taxon>
        <taxon>fabids</taxon>
        <taxon>Rosales</taxon>
        <taxon>Rhamnaceae</taxon>
        <taxon>rhamnoid group</taxon>
        <taxon>Rhamneae</taxon>
        <taxon>Rhamnella</taxon>
    </lineage>
</organism>